<evidence type="ECO:0000259" key="2">
    <source>
        <dbReference type="Pfam" id="PF06889"/>
    </source>
</evidence>
<protein>
    <recommendedName>
        <fullName evidence="2">DUF1266 domain-containing protein</fullName>
    </recommendedName>
</protein>
<keyword evidence="1" id="KW-0812">Transmembrane</keyword>
<gene>
    <name evidence="3" type="ORF">SAMN04488513_102583</name>
</gene>
<keyword evidence="4" id="KW-1185">Reference proteome</keyword>
<proteinExistence type="predicted"/>
<keyword evidence="1" id="KW-0472">Membrane</keyword>
<accession>A0A1M6FWP7</accession>
<feature type="transmembrane region" description="Helical" evidence="1">
    <location>
        <begin position="6"/>
        <end position="24"/>
    </location>
</feature>
<sequence length="268" mass="30972">MQMFENLPWYGYVILAIAIASYAIRYFKFGKKEYDAPVKTKAKFRKSPNSDLNHDQLFGLALYTPIAEWWKANTNTLSFLTAKDVKPYLEGWGIDTVEGYWDLTEYFMKDGRRWYFDFIQGMIENEPQEKWGELMDQKFGSNERAHRYLKTLSSGEALNSLKQKGIILFDSEVKLGVAGYDAAVLVGQARKAYTGNLISEEEAWKVMNFAKALALQHFSSWEDFGKSFALGFAIDMSANSNTYKEEVFHLYKQVLESPDSPWNNIKWP</sequence>
<dbReference type="EMBL" id="FQYU01000002">
    <property type="protein sequence ID" value="SHJ02135.1"/>
    <property type="molecule type" value="Genomic_DNA"/>
</dbReference>
<dbReference type="Proteomes" id="UP000184543">
    <property type="component" value="Unassembled WGS sequence"/>
</dbReference>
<reference evidence="4" key="1">
    <citation type="submission" date="2016-11" db="EMBL/GenBank/DDBJ databases">
        <authorList>
            <person name="Varghese N."/>
            <person name="Submissions S."/>
        </authorList>
    </citation>
    <scope>NUCLEOTIDE SEQUENCE [LARGE SCALE GENOMIC DNA]</scope>
    <source>
        <strain evidence="4">DSM 19858</strain>
    </source>
</reference>
<organism evidence="3 4">
    <name type="scientific">Pseudozobellia thermophila</name>
    <dbReference type="NCBI Taxonomy" id="192903"/>
    <lineage>
        <taxon>Bacteria</taxon>
        <taxon>Pseudomonadati</taxon>
        <taxon>Bacteroidota</taxon>
        <taxon>Flavobacteriia</taxon>
        <taxon>Flavobacteriales</taxon>
        <taxon>Flavobacteriaceae</taxon>
        <taxon>Pseudozobellia</taxon>
    </lineage>
</organism>
<dbReference type="Pfam" id="PF06889">
    <property type="entry name" value="DUF1266"/>
    <property type="match status" value="1"/>
</dbReference>
<evidence type="ECO:0000313" key="3">
    <source>
        <dbReference type="EMBL" id="SHJ02135.1"/>
    </source>
</evidence>
<dbReference type="OrthoDB" id="787383at2"/>
<name>A0A1M6FWP7_9FLAO</name>
<dbReference type="InterPro" id="IPR009677">
    <property type="entry name" value="DUF1266"/>
</dbReference>
<keyword evidence="1" id="KW-1133">Transmembrane helix</keyword>
<dbReference type="AlphaFoldDB" id="A0A1M6FWP7"/>
<dbReference type="STRING" id="192903.SAMN04488513_102583"/>
<feature type="domain" description="DUF1266" evidence="2">
    <location>
        <begin position="90"/>
        <end position="267"/>
    </location>
</feature>
<evidence type="ECO:0000256" key="1">
    <source>
        <dbReference type="SAM" id="Phobius"/>
    </source>
</evidence>
<evidence type="ECO:0000313" key="4">
    <source>
        <dbReference type="Proteomes" id="UP000184543"/>
    </source>
</evidence>